<protein>
    <submittedName>
        <fullName evidence="1">Uncharacterized protein</fullName>
    </submittedName>
</protein>
<gene>
    <name evidence="1" type="primary">Cnig_chr_II.g6602</name>
    <name evidence="1" type="ORF">B9Z55_006602</name>
</gene>
<evidence type="ECO:0000313" key="2">
    <source>
        <dbReference type="Proteomes" id="UP000230233"/>
    </source>
</evidence>
<accession>A0A2G5V5Y3</accession>
<dbReference type="Proteomes" id="UP000230233">
    <property type="component" value="Chromosome II"/>
</dbReference>
<comment type="caution">
    <text evidence="1">The sequence shown here is derived from an EMBL/GenBank/DDBJ whole genome shotgun (WGS) entry which is preliminary data.</text>
</comment>
<keyword evidence="2" id="KW-1185">Reference proteome</keyword>
<organism evidence="1 2">
    <name type="scientific">Caenorhabditis nigoni</name>
    <dbReference type="NCBI Taxonomy" id="1611254"/>
    <lineage>
        <taxon>Eukaryota</taxon>
        <taxon>Metazoa</taxon>
        <taxon>Ecdysozoa</taxon>
        <taxon>Nematoda</taxon>
        <taxon>Chromadorea</taxon>
        <taxon>Rhabditida</taxon>
        <taxon>Rhabditina</taxon>
        <taxon>Rhabditomorpha</taxon>
        <taxon>Rhabditoidea</taxon>
        <taxon>Rhabditidae</taxon>
        <taxon>Peloderinae</taxon>
        <taxon>Caenorhabditis</taxon>
    </lineage>
</organism>
<sequence length="81" mass="9455">MFAGTNYPYSQHFLINPVHIYPQRCGFSIPILYSSHASYYAPFLSFHQQKRNQIHVWIETFYERETPVAVAQSPTTKTTVT</sequence>
<proteinExistence type="predicted"/>
<dbReference type="EMBL" id="PDUG01000002">
    <property type="protein sequence ID" value="PIC47157.1"/>
    <property type="molecule type" value="Genomic_DNA"/>
</dbReference>
<name>A0A2G5V5Y3_9PELO</name>
<reference evidence="2" key="1">
    <citation type="submission" date="2017-10" db="EMBL/GenBank/DDBJ databases">
        <title>Rapid genome shrinkage in a self-fertile nematode reveals novel sperm competition proteins.</title>
        <authorList>
            <person name="Yin D."/>
            <person name="Schwarz E.M."/>
            <person name="Thomas C.G."/>
            <person name="Felde R.L."/>
            <person name="Korf I.F."/>
            <person name="Cutter A.D."/>
            <person name="Schartner C.M."/>
            <person name="Ralston E.J."/>
            <person name="Meyer B.J."/>
            <person name="Haag E.S."/>
        </authorList>
    </citation>
    <scope>NUCLEOTIDE SEQUENCE [LARGE SCALE GENOMIC DNA]</scope>
    <source>
        <strain evidence="2">JU1422</strain>
    </source>
</reference>
<dbReference type="AlphaFoldDB" id="A0A2G5V5Y3"/>
<evidence type="ECO:0000313" key="1">
    <source>
        <dbReference type="EMBL" id="PIC47157.1"/>
    </source>
</evidence>